<dbReference type="SUPFAM" id="SSF55874">
    <property type="entry name" value="ATPase domain of HSP90 chaperone/DNA topoisomerase II/histidine kinase"/>
    <property type="match status" value="1"/>
</dbReference>
<dbReference type="EC" id="5.6.2.2" evidence="2"/>
<keyword evidence="4" id="KW-0460">Magnesium</keyword>
<dbReference type="InterPro" id="IPR006171">
    <property type="entry name" value="TOPRIM_dom"/>
</dbReference>
<dbReference type="InterPro" id="IPR020568">
    <property type="entry name" value="Ribosomal_Su5_D2-typ_SF"/>
</dbReference>
<dbReference type="Pfam" id="PF01751">
    <property type="entry name" value="Toprim"/>
    <property type="match status" value="1"/>
</dbReference>
<dbReference type="SMART" id="SM00433">
    <property type="entry name" value="TOP2c"/>
    <property type="match status" value="1"/>
</dbReference>
<dbReference type="InterPro" id="IPR013759">
    <property type="entry name" value="Topo_IIA_B_C"/>
</dbReference>
<evidence type="ECO:0000256" key="6">
    <source>
        <dbReference type="ARBA" id="ARBA00023235"/>
    </source>
</evidence>
<dbReference type="Gene3D" id="3.30.565.10">
    <property type="entry name" value="Histidine kinase-like ATPase, C-terminal domain"/>
    <property type="match status" value="1"/>
</dbReference>
<dbReference type="Pfam" id="PF00986">
    <property type="entry name" value="DNA_gyraseB_C"/>
    <property type="match status" value="1"/>
</dbReference>
<dbReference type="PRINTS" id="PR00418">
    <property type="entry name" value="TPI2FAMILY"/>
</dbReference>
<dbReference type="RefSeq" id="WP_102892318.1">
    <property type="nucleotide sequence ID" value="NZ_NBZD01000001.1"/>
</dbReference>
<organism evidence="8 9">
    <name type="scientific">Mageeibacillus indolicus</name>
    <dbReference type="NCBI Taxonomy" id="884684"/>
    <lineage>
        <taxon>Bacteria</taxon>
        <taxon>Bacillati</taxon>
        <taxon>Bacillota</taxon>
        <taxon>Clostridia</taxon>
        <taxon>Eubacteriales</taxon>
        <taxon>Oscillospiraceae</taxon>
        <taxon>Mageeibacillus</taxon>
    </lineage>
</organism>
<dbReference type="GO" id="GO:0034335">
    <property type="term" value="F:DNA negative supercoiling activity"/>
    <property type="evidence" value="ECO:0007669"/>
    <property type="project" value="UniProtKB-ARBA"/>
</dbReference>
<accession>A0A2J8B4U0</accession>
<dbReference type="GO" id="GO:0006265">
    <property type="term" value="P:DNA topological change"/>
    <property type="evidence" value="ECO:0007669"/>
    <property type="project" value="InterPro"/>
</dbReference>
<dbReference type="PANTHER" id="PTHR45866:SF4">
    <property type="entry name" value="DNA TOPOISOMERASE 4 SUBUNIT B"/>
    <property type="match status" value="1"/>
</dbReference>
<dbReference type="Gene3D" id="3.40.50.670">
    <property type="match status" value="1"/>
</dbReference>
<dbReference type="PROSITE" id="PS50880">
    <property type="entry name" value="TOPRIM"/>
    <property type="match status" value="1"/>
</dbReference>
<evidence type="ECO:0000256" key="2">
    <source>
        <dbReference type="ARBA" id="ARBA00012895"/>
    </source>
</evidence>
<dbReference type="InterPro" id="IPR001241">
    <property type="entry name" value="Topo_IIA"/>
</dbReference>
<evidence type="ECO:0000256" key="4">
    <source>
        <dbReference type="ARBA" id="ARBA00022842"/>
    </source>
</evidence>
<proteinExistence type="predicted"/>
<evidence type="ECO:0000259" key="7">
    <source>
        <dbReference type="PROSITE" id="PS50880"/>
    </source>
</evidence>
<dbReference type="SUPFAM" id="SSF56719">
    <property type="entry name" value="Type II DNA topoisomerase"/>
    <property type="match status" value="1"/>
</dbReference>
<dbReference type="InterPro" id="IPR002288">
    <property type="entry name" value="DNA_gyrase_B_C"/>
</dbReference>
<dbReference type="InterPro" id="IPR000565">
    <property type="entry name" value="Topo_IIA_B"/>
</dbReference>
<dbReference type="AlphaFoldDB" id="A0A2J8B4U0"/>
<dbReference type="GO" id="GO:0005524">
    <property type="term" value="F:ATP binding"/>
    <property type="evidence" value="ECO:0007669"/>
    <property type="project" value="InterPro"/>
</dbReference>
<feature type="domain" description="Toprim" evidence="7">
    <location>
        <begin position="432"/>
        <end position="555"/>
    </location>
</feature>
<protein>
    <recommendedName>
        <fullName evidence="2">DNA topoisomerase (ATP-hydrolyzing)</fullName>
        <ecNumber evidence="2">5.6.2.2</ecNumber>
    </recommendedName>
</protein>
<comment type="caution">
    <text evidence="8">The sequence shown here is derived from an EMBL/GenBank/DDBJ whole genome shotgun (WGS) entry which is preliminary data.</text>
</comment>
<dbReference type="Pfam" id="PF00204">
    <property type="entry name" value="DNA_gyraseB"/>
    <property type="match status" value="1"/>
</dbReference>
<gene>
    <name evidence="8" type="ORF">B7R76_02490</name>
</gene>
<dbReference type="PRINTS" id="PR01159">
    <property type="entry name" value="DNAGYRASEB"/>
</dbReference>
<name>A0A2J8B4U0_9FIRM</name>
<dbReference type="InterPro" id="IPR013760">
    <property type="entry name" value="Topo_IIA-like_dom_sf"/>
</dbReference>
<dbReference type="SUPFAM" id="SSF54211">
    <property type="entry name" value="Ribosomal protein S5 domain 2-like"/>
    <property type="match status" value="1"/>
</dbReference>
<comment type="catalytic activity">
    <reaction evidence="1">
        <text>ATP-dependent breakage, passage and rejoining of double-stranded DNA.</text>
        <dbReference type="EC" id="5.6.2.2"/>
    </reaction>
</comment>
<dbReference type="InterPro" id="IPR018522">
    <property type="entry name" value="TopoIIA_CS"/>
</dbReference>
<sequence>MARQQQYDNASISSLKGAERVRLRPGVIFGSDSLEGCEHAFFEILSNSIDEAREGYGDVINVHRYADNSIEVEDFGRGIPLDFNPKENRYNWELVYCELYAGGKYNTNNGENYEFSLGLNGLGACATQYASEYFDVQVMRDGYKYSLHFEKGENVGGLSKEPTRFKRTGTIQHFLPDREVFTDIAIPTEYFTETLKRQAVVNNGVHFNFIDDITGEKYEFFYADGVRDYINELDAGRGMLQNPIYFTASGQGQDRADKPMYKVKATVALTFNNEINGMEYYHNSSFLEHGGSPDKAVRSAITGEFDRQAKNMNKYKANESKLTFNDIQDSLLIIISSFSTSTSYENQTKKAINNKFIQDFLTEQLRSNLEIWFIERREEAERVLEQVLINKRSRENAEKQRLSIKKKLMGSVDITNRIKKFVDCRTKDLNRRELYIVEGDSALGSCKLGRDAEFQAIIAVRGKILNCLKADLATIFKSEIITNLIKVLGCGVEIKSKQNKELTAFDLNALRWDKIIICTDADVDGYQIRTLILTMFYRLLPTLLAEGRVYIAESPLFEIVATKGRKEVTHFAYNEKEKAEIIRNLAGYRLNIQRSKGLGENEPEMMWETTMNPQTRRLIQVMPENEDTMQAKFDLLLGDNLTGRKEHIENNGHLYLDQLDIG</sequence>
<evidence type="ECO:0000313" key="8">
    <source>
        <dbReference type="EMBL" id="PNH19766.1"/>
    </source>
</evidence>
<dbReference type="EMBL" id="NBZD01000001">
    <property type="protein sequence ID" value="PNH19766.1"/>
    <property type="molecule type" value="Genomic_DNA"/>
</dbReference>
<evidence type="ECO:0000313" key="9">
    <source>
        <dbReference type="Proteomes" id="UP000236394"/>
    </source>
</evidence>
<evidence type="ECO:0000256" key="3">
    <source>
        <dbReference type="ARBA" id="ARBA00022723"/>
    </source>
</evidence>
<dbReference type="GO" id="GO:0003677">
    <property type="term" value="F:DNA binding"/>
    <property type="evidence" value="ECO:0007669"/>
    <property type="project" value="UniProtKB-KW"/>
</dbReference>
<reference evidence="9" key="1">
    <citation type="submission" date="2017-04" db="EMBL/GenBank/DDBJ databases">
        <authorList>
            <person name="Bumgarner R.E."/>
            <person name="Fredricks D.N."/>
            <person name="Srinivasan S."/>
        </authorList>
    </citation>
    <scope>NUCLEOTIDE SEQUENCE [LARGE SCALE GENOMIC DNA]</scope>
    <source>
        <strain evidence="9">KA00405</strain>
    </source>
</reference>
<keyword evidence="5" id="KW-0238">DNA-binding</keyword>
<keyword evidence="3" id="KW-0479">Metal-binding</keyword>
<dbReference type="InterPro" id="IPR036890">
    <property type="entry name" value="HATPase_C_sf"/>
</dbReference>
<dbReference type="PROSITE" id="PS00177">
    <property type="entry name" value="TOPOISOMERASE_II"/>
    <property type="match status" value="1"/>
</dbReference>
<dbReference type="Proteomes" id="UP000236394">
    <property type="component" value="Unassembled WGS sequence"/>
</dbReference>
<dbReference type="InterPro" id="IPR014721">
    <property type="entry name" value="Ribsml_uS5_D2-typ_fold_subgr"/>
</dbReference>
<dbReference type="Gene3D" id="3.30.230.10">
    <property type="match status" value="1"/>
</dbReference>
<dbReference type="InterPro" id="IPR013506">
    <property type="entry name" value="Topo_IIA_bsu_dom2"/>
</dbReference>
<dbReference type="PANTHER" id="PTHR45866">
    <property type="entry name" value="DNA GYRASE/TOPOISOMERASE SUBUNIT B"/>
    <property type="match status" value="1"/>
</dbReference>
<evidence type="ECO:0000256" key="1">
    <source>
        <dbReference type="ARBA" id="ARBA00000185"/>
    </source>
</evidence>
<evidence type="ECO:0000256" key="5">
    <source>
        <dbReference type="ARBA" id="ARBA00023125"/>
    </source>
</evidence>
<keyword evidence="6 8" id="KW-0413">Isomerase</keyword>
<dbReference type="GO" id="GO:0046872">
    <property type="term" value="F:metal ion binding"/>
    <property type="evidence" value="ECO:0007669"/>
    <property type="project" value="UniProtKB-KW"/>
</dbReference>